<feature type="domain" description="SAP" evidence="1">
    <location>
        <begin position="31"/>
        <end position="65"/>
    </location>
</feature>
<protein>
    <recommendedName>
        <fullName evidence="1">SAP domain-containing protein</fullName>
    </recommendedName>
</protein>
<dbReference type="Pfam" id="PF02037">
    <property type="entry name" value="SAP"/>
    <property type="match status" value="1"/>
</dbReference>
<proteinExistence type="predicted"/>
<reference evidence="2" key="1">
    <citation type="journal article" date="2020" name="Nature">
        <title>Giant virus diversity and host interactions through global metagenomics.</title>
        <authorList>
            <person name="Schulz F."/>
            <person name="Roux S."/>
            <person name="Paez-Espino D."/>
            <person name="Jungbluth S."/>
            <person name="Walsh D.A."/>
            <person name="Denef V.J."/>
            <person name="McMahon K.D."/>
            <person name="Konstantinidis K.T."/>
            <person name="Eloe-Fadrosh E.A."/>
            <person name="Kyrpides N.C."/>
            <person name="Woyke T."/>
        </authorList>
    </citation>
    <scope>NUCLEOTIDE SEQUENCE</scope>
    <source>
        <strain evidence="2">GVMAG-M-3300020182-84</strain>
    </source>
</reference>
<evidence type="ECO:0000313" key="2">
    <source>
        <dbReference type="EMBL" id="QHS98241.1"/>
    </source>
</evidence>
<organism evidence="2">
    <name type="scientific">viral metagenome</name>
    <dbReference type="NCBI Taxonomy" id="1070528"/>
    <lineage>
        <taxon>unclassified sequences</taxon>
        <taxon>metagenomes</taxon>
        <taxon>organismal metagenomes</taxon>
    </lineage>
</organism>
<dbReference type="PROSITE" id="PS50800">
    <property type="entry name" value="SAP"/>
    <property type="match status" value="1"/>
</dbReference>
<dbReference type="SMART" id="SM00513">
    <property type="entry name" value="SAP"/>
    <property type="match status" value="1"/>
</dbReference>
<dbReference type="EMBL" id="MN739312">
    <property type="protein sequence ID" value="QHS98241.1"/>
    <property type="molecule type" value="Genomic_DNA"/>
</dbReference>
<dbReference type="SUPFAM" id="SSF68906">
    <property type="entry name" value="SAP domain"/>
    <property type="match status" value="1"/>
</dbReference>
<dbReference type="InterPro" id="IPR003034">
    <property type="entry name" value="SAP_dom"/>
</dbReference>
<evidence type="ECO:0000259" key="1">
    <source>
        <dbReference type="PROSITE" id="PS50800"/>
    </source>
</evidence>
<sequence>MNKRDRSNSELSTGNHLNIHYKTYQKDKIQLNNFIVKELKIIAKYNKLKLSGKKNEIITRIREHFCKNSHCETIQKNYRRHLVIRNLKLRGPALFDRTICINDKDFVSLESVSSIVWKNFFSYMDSNNNVYGFDIESFIQYIKSSNQQKSILNPYNREPIKSSTVYRCIRLYKSNHIICDKDIIDLNITVTNPYSHLELNNAYYNPLIYSDLRMNSQFRELYLKITYKRKDNLNCRIQNIFIEFDRLGNYTNSSWLSGLTIHNYPRLLRTLYDVWMHRANLSTNTRRKICCLFDPFQNVLQENMLHILHNNTSESFLQNYAKIICITIFENLTYTGINEEHCKLGAMYCLIALTRVSQSARITLPWLYEAIL</sequence>
<dbReference type="InterPro" id="IPR036361">
    <property type="entry name" value="SAP_dom_sf"/>
</dbReference>
<name>A0A6C0C2D0_9ZZZZ</name>
<accession>A0A6C0C2D0</accession>
<dbReference type="AlphaFoldDB" id="A0A6C0C2D0"/>